<dbReference type="GO" id="GO:0004568">
    <property type="term" value="F:chitinase activity"/>
    <property type="evidence" value="ECO:0007669"/>
    <property type="project" value="InterPro"/>
</dbReference>
<name>A0A653B4K9_ECTOL</name>
<dbReference type="GO" id="GO:0016998">
    <property type="term" value="P:cell wall macromolecule catabolic process"/>
    <property type="evidence" value="ECO:0007669"/>
    <property type="project" value="InterPro"/>
</dbReference>
<evidence type="ECO:0000313" key="1">
    <source>
        <dbReference type="EMBL" id="VDN63497.1"/>
    </source>
</evidence>
<dbReference type="GO" id="GO:0006032">
    <property type="term" value="P:chitin catabolic process"/>
    <property type="evidence" value="ECO:0007669"/>
    <property type="project" value="InterPro"/>
</dbReference>
<dbReference type="AlphaFoldDB" id="A0A653B4K9"/>
<dbReference type="SUPFAM" id="SSF53955">
    <property type="entry name" value="Lysozyme-like"/>
    <property type="match status" value="1"/>
</dbReference>
<dbReference type="Gene3D" id="1.10.530.10">
    <property type="match status" value="1"/>
</dbReference>
<sequence>MVTHSVGDGPKYKGRGLIQITWKSAYNAFSAYSGIDCVSDPEVFGRNMKTAVSVSLWFWTIFKGET</sequence>
<organism evidence="1">
    <name type="scientific">Ectopseudomonas oleovorans</name>
    <name type="common">Pseudomonas oleovorans</name>
    <dbReference type="NCBI Taxonomy" id="301"/>
    <lineage>
        <taxon>Bacteria</taxon>
        <taxon>Pseudomonadati</taxon>
        <taxon>Pseudomonadota</taxon>
        <taxon>Gammaproteobacteria</taxon>
        <taxon>Pseudomonadales</taxon>
        <taxon>Pseudomonadaceae</taxon>
        <taxon>Ectopseudomonas</taxon>
    </lineage>
</organism>
<dbReference type="EMBL" id="LR130779">
    <property type="protein sequence ID" value="VDN63497.1"/>
    <property type="molecule type" value="Genomic_DNA"/>
</dbReference>
<dbReference type="InterPro" id="IPR023346">
    <property type="entry name" value="Lysozyme-like_dom_sf"/>
</dbReference>
<dbReference type="InterPro" id="IPR000726">
    <property type="entry name" value="Glyco_hydro_19_cat"/>
</dbReference>
<accession>A0A653B4K9</accession>
<gene>
    <name evidence="1" type="ORF">POT9AD_2522</name>
</gene>
<reference evidence="1" key="1">
    <citation type="submission" date="2018-11" db="EMBL/GenBank/DDBJ databases">
        <authorList>
            <consortium name="Genoscope - CEA"/>
            <person name="William W."/>
        </authorList>
    </citation>
    <scope>NUCLEOTIDE SEQUENCE [LARGE SCALE GENOMIC DNA]</scope>
    <source>
        <strain evidence="1">T9AD</strain>
    </source>
</reference>
<proteinExistence type="predicted"/>
<dbReference type="Pfam" id="PF00182">
    <property type="entry name" value="Glyco_hydro_19"/>
    <property type="match status" value="1"/>
</dbReference>
<protein>
    <submittedName>
        <fullName evidence="1">Uncharacterized protein</fullName>
    </submittedName>
</protein>
<dbReference type="OrthoDB" id="9798982at2"/>